<dbReference type="GO" id="GO:0016020">
    <property type="term" value="C:membrane"/>
    <property type="evidence" value="ECO:0007669"/>
    <property type="project" value="UniProtKB-SubCell"/>
</dbReference>
<name>A0A8K0KJD9_LADFU</name>
<feature type="non-terminal residue" evidence="6">
    <location>
        <position position="1"/>
    </location>
</feature>
<keyword evidence="4" id="KW-0472">Membrane</keyword>
<dbReference type="OrthoDB" id="60033at2759"/>
<evidence type="ECO:0000259" key="5">
    <source>
        <dbReference type="Pfam" id="PF01094"/>
    </source>
</evidence>
<evidence type="ECO:0000256" key="3">
    <source>
        <dbReference type="ARBA" id="ARBA00022989"/>
    </source>
</evidence>
<dbReference type="AlphaFoldDB" id="A0A8K0KJD9"/>
<keyword evidence="3" id="KW-1133">Transmembrane helix</keyword>
<dbReference type="Gene3D" id="3.40.50.2300">
    <property type="match status" value="2"/>
</dbReference>
<reference evidence="6" key="2">
    <citation type="submission" date="2017-10" db="EMBL/GenBank/DDBJ databases">
        <title>Ladona fulva Genome sequencing and assembly.</title>
        <authorList>
            <person name="Murali S."/>
            <person name="Richards S."/>
            <person name="Bandaranaike D."/>
            <person name="Bellair M."/>
            <person name="Blankenburg K."/>
            <person name="Chao H."/>
            <person name="Dinh H."/>
            <person name="Doddapaneni H."/>
            <person name="Dugan-Rocha S."/>
            <person name="Elkadiri S."/>
            <person name="Gnanaolivu R."/>
            <person name="Hernandez B."/>
            <person name="Skinner E."/>
            <person name="Javaid M."/>
            <person name="Lee S."/>
            <person name="Li M."/>
            <person name="Ming W."/>
            <person name="Munidasa M."/>
            <person name="Muniz J."/>
            <person name="Nguyen L."/>
            <person name="Hughes D."/>
            <person name="Osuji N."/>
            <person name="Pu L.-L."/>
            <person name="Puazo M."/>
            <person name="Qu C."/>
            <person name="Quiroz J."/>
            <person name="Raj R."/>
            <person name="Weissenberger G."/>
            <person name="Xin Y."/>
            <person name="Zou X."/>
            <person name="Han Y."/>
            <person name="Worley K."/>
            <person name="Muzny D."/>
            <person name="Gibbs R."/>
        </authorList>
    </citation>
    <scope>NUCLEOTIDE SEQUENCE</scope>
    <source>
        <strain evidence="6">Sampled in the wild</strain>
    </source>
</reference>
<evidence type="ECO:0000256" key="1">
    <source>
        <dbReference type="ARBA" id="ARBA00004370"/>
    </source>
</evidence>
<dbReference type="Pfam" id="PF01094">
    <property type="entry name" value="ANF_receptor"/>
    <property type="match status" value="1"/>
</dbReference>
<sequence length="133" mass="15139">MWVDRTVKFSVSALVSINERSSKTSTLSPQFCTHRETSDKRRYPTFARTRPPDTQISKSVTTLLLHFNWTQVAFLHQISLEGEFSAVASTISAAMQASGISVRVEKTWNGPFYLGYMDNPFCKILEETRENAR</sequence>
<proteinExistence type="predicted"/>
<comment type="caution">
    <text evidence="6">The sequence shown here is derived from an EMBL/GenBank/DDBJ whole genome shotgun (WGS) entry which is preliminary data.</text>
</comment>
<dbReference type="EMBL" id="KZ308904">
    <property type="protein sequence ID" value="KAG8235373.1"/>
    <property type="molecule type" value="Genomic_DNA"/>
</dbReference>
<comment type="subcellular location">
    <subcellularLocation>
        <location evidence="1">Membrane</location>
    </subcellularLocation>
</comment>
<organism evidence="6 7">
    <name type="scientific">Ladona fulva</name>
    <name type="common">Scarce chaser dragonfly</name>
    <name type="synonym">Libellula fulva</name>
    <dbReference type="NCBI Taxonomy" id="123851"/>
    <lineage>
        <taxon>Eukaryota</taxon>
        <taxon>Metazoa</taxon>
        <taxon>Ecdysozoa</taxon>
        <taxon>Arthropoda</taxon>
        <taxon>Hexapoda</taxon>
        <taxon>Insecta</taxon>
        <taxon>Pterygota</taxon>
        <taxon>Palaeoptera</taxon>
        <taxon>Odonata</taxon>
        <taxon>Epiprocta</taxon>
        <taxon>Anisoptera</taxon>
        <taxon>Libelluloidea</taxon>
        <taxon>Libellulidae</taxon>
        <taxon>Ladona</taxon>
    </lineage>
</organism>
<dbReference type="SUPFAM" id="SSF53822">
    <property type="entry name" value="Periplasmic binding protein-like I"/>
    <property type="match status" value="1"/>
</dbReference>
<dbReference type="InterPro" id="IPR028082">
    <property type="entry name" value="Peripla_BP_I"/>
</dbReference>
<accession>A0A8K0KJD9</accession>
<keyword evidence="2" id="KW-0812">Transmembrane</keyword>
<evidence type="ECO:0000313" key="7">
    <source>
        <dbReference type="Proteomes" id="UP000792457"/>
    </source>
</evidence>
<evidence type="ECO:0000256" key="4">
    <source>
        <dbReference type="ARBA" id="ARBA00023136"/>
    </source>
</evidence>
<keyword evidence="7" id="KW-1185">Reference proteome</keyword>
<evidence type="ECO:0000256" key="2">
    <source>
        <dbReference type="ARBA" id="ARBA00022692"/>
    </source>
</evidence>
<evidence type="ECO:0000313" key="6">
    <source>
        <dbReference type="EMBL" id="KAG8235373.1"/>
    </source>
</evidence>
<protein>
    <recommendedName>
        <fullName evidence="5">Receptor ligand binding region domain-containing protein</fullName>
    </recommendedName>
</protein>
<reference evidence="6" key="1">
    <citation type="submission" date="2013-04" db="EMBL/GenBank/DDBJ databases">
        <authorList>
            <person name="Qu J."/>
            <person name="Murali S.C."/>
            <person name="Bandaranaike D."/>
            <person name="Bellair M."/>
            <person name="Blankenburg K."/>
            <person name="Chao H."/>
            <person name="Dinh H."/>
            <person name="Doddapaneni H."/>
            <person name="Downs B."/>
            <person name="Dugan-Rocha S."/>
            <person name="Elkadiri S."/>
            <person name="Gnanaolivu R.D."/>
            <person name="Hernandez B."/>
            <person name="Javaid M."/>
            <person name="Jayaseelan J.C."/>
            <person name="Lee S."/>
            <person name="Li M."/>
            <person name="Ming W."/>
            <person name="Munidasa M."/>
            <person name="Muniz J."/>
            <person name="Nguyen L."/>
            <person name="Ongeri F."/>
            <person name="Osuji N."/>
            <person name="Pu L.-L."/>
            <person name="Puazo M."/>
            <person name="Qu C."/>
            <person name="Quiroz J."/>
            <person name="Raj R."/>
            <person name="Weissenberger G."/>
            <person name="Xin Y."/>
            <person name="Zou X."/>
            <person name="Han Y."/>
            <person name="Richards S."/>
            <person name="Worley K."/>
            <person name="Muzny D."/>
            <person name="Gibbs R."/>
        </authorList>
    </citation>
    <scope>NUCLEOTIDE SEQUENCE</scope>
    <source>
        <strain evidence="6">Sampled in the wild</strain>
    </source>
</reference>
<feature type="domain" description="Receptor ligand binding region" evidence="5">
    <location>
        <begin position="29"/>
        <end position="108"/>
    </location>
</feature>
<dbReference type="InterPro" id="IPR001828">
    <property type="entry name" value="ANF_lig-bd_rcpt"/>
</dbReference>
<gene>
    <name evidence="6" type="ORF">J437_LFUL012584</name>
</gene>
<dbReference type="Proteomes" id="UP000792457">
    <property type="component" value="Unassembled WGS sequence"/>
</dbReference>